<dbReference type="InterPro" id="IPR026444">
    <property type="entry name" value="Secre_tail"/>
</dbReference>
<dbReference type="InterPro" id="IPR011042">
    <property type="entry name" value="6-blade_b-propeller_TolB-like"/>
</dbReference>
<dbReference type="Pfam" id="PF07995">
    <property type="entry name" value="GSDH"/>
    <property type="match status" value="1"/>
</dbReference>
<gene>
    <name evidence="5" type="ORF">EG849_00315</name>
</gene>
<name>A0A3P3WFS1_9FLAO</name>
<protein>
    <submittedName>
        <fullName evidence="5">T9SS C-terminal target domain-containing protein</fullName>
    </submittedName>
</protein>
<dbReference type="SUPFAM" id="SSF50952">
    <property type="entry name" value="Soluble quinoprotein glucose dehydrogenase"/>
    <property type="match status" value="1"/>
</dbReference>
<feature type="chain" id="PRO_5018116720" evidence="2">
    <location>
        <begin position="19"/>
        <end position="452"/>
    </location>
</feature>
<dbReference type="Proteomes" id="UP000271937">
    <property type="component" value="Unassembled WGS sequence"/>
</dbReference>
<dbReference type="RefSeq" id="WP_125011092.1">
    <property type="nucleotide sequence ID" value="NZ_RQVR01000001.1"/>
</dbReference>
<evidence type="ECO:0000256" key="1">
    <source>
        <dbReference type="ARBA" id="ARBA00022729"/>
    </source>
</evidence>
<dbReference type="InterPro" id="IPR011041">
    <property type="entry name" value="Quinoprot_gluc/sorb_DH_b-prop"/>
</dbReference>
<dbReference type="EMBL" id="RQVR01000001">
    <property type="protein sequence ID" value="RRJ93950.1"/>
    <property type="molecule type" value="Genomic_DNA"/>
</dbReference>
<dbReference type="PANTHER" id="PTHR19328:SF75">
    <property type="entry name" value="ALDOSE SUGAR DEHYDROGENASE YLII"/>
    <property type="match status" value="1"/>
</dbReference>
<dbReference type="Pfam" id="PF18962">
    <property type="entry name" value="Por_Secre_tail"/>
    <property type="match status" value="1"/>
</dbReference>
<feature type="domain" description="Glucose/Sorbosone dehydrogenase" evidence="3">
    <location>
        <begin position="31"/>
        <end position="320"/>
    </location>
</feature>
<evidence type="ECO:0000259" key="3">
    <source>
        <dbReference type="Pfam" id="PF07995"/>
    </source>
</evidence>
<evidence type="ECO:0000256" key="2">
    <source>
        <dbReference type="SAM" id="SignalP"/>
    </source>
</evidence>
<evidence type="ECO:0000313" key="6">
    <source>
        <dbReference type="Proteomes" id="UP000271937"/>
    </source>
</evidence>
<accession>A0A3P3WFS1</accession>
<reference evidence="5 6" key="1">
    <citation type="submission" date="2018-11" db="EMBL/GenBank/DDBJ databases">
        <title>Flavobacterium sp. nov., YIM 102600 draft genome.</title>
        <authorList>
            <person name="Li G."/>
            <person name="Jiang Y."/>
        </authorList>
    </citation>
    <scope>NUCLEOTIDE SEQUENCE [LARGE SCALE GENOMIC DNA]</scope>
    <source>
        <strain evidence="5 6">YIM 102600</strain>
    </source>
</reference>
<sequence length="452" mass="48706">MKRILLVAFLFTVNSMLSQTIGIQSFATGFTSPTEVVNAGDSRLFVVQQNGIIKILNSNGVTNATAFLNISTLVQNSGEQGLLGLAFHPNYSTNGFFFVNYINPSGDTVIARYTVSGDASVANASSAQIVLTIDQPSTTNHNGGTMKFGPDGFLYIGMGDGGDGGARSQNLNDLLGKMLRIDVNSGTTYGIPAGNPYAGATTGADEIWAIGLRNPWKFSFNRTNGDLWIADVGQSQVEEINKVLPTTAGLNYGWRCYEGNSVYNNTGCPGMSTMTFPFAQYSHADGCSITGGYAYTGSMYPNFANKYFFADYCRNRIGTVNSAGVITYTPNFTGNNNFTTFGEDFNGELYIASSGGTVYKIIDTSLNRDSFAHNGFLMAPNPADERIVISNKNGAILNHLSVIDLSGKLVMEMPLENTSEHTIDTSFLETGMYLVRLQDVAGNKFTSKLSIR</sequence>
<keyword evidence="1 2" id="KW-0732">Signal</keyword>
<dbReference type="InterPro" id="IPR012938">
    <property type="entry name" value="Glc/Sorbosone_DH"/>
</dbReference>
<dbReference type="Gene3D" id="2.120.10.30">
    <property type="entry name" value="TolB, C-terminal domain"/>
    <property type="match status" value="1"/>
</dbReference>
<dbReference type="AlphaFoldDB" id="A0A3P3WFS1"/>
<dbReference type="PANTHER" id="PTHR19328">
    <property type="entry name" value="HEDGEHOG-INTERACTING PROTEIN"/>
    <property type="match status" value="1"/>
</dbReference>
<feature type="signal peptide" evidence="2">
    <location>
        <begin position="1"/>
        <end position="18"/>
    </location>
</feature>
<dbReference type="OrthoDB" id="9770043at2"/>
<comment type="caution">
    <text evidence="5">The sequence shown here is derived from an EMBL/GenBank/DDBJ whole genome shotgun (WGS) entry which is preliminary data.</text>
</comment>
<evidence type="ECO:0000259" key="4">
    <source>
        <dbReference type="Pfam" id="PF18962"/>
    </source>
</evidence>
<dbReference type="NCBIfam" id="TIGR04183">
    <property type="entry name" value="Por_Secre_tail"/>
    <property type="match status" value="1"/>
</dbReference>
<organism evidence="5 6">
    <name type="scientific">Flavobacterium macacae</name>
    <dbReference type="NCBI Taxonomy" id="2488993"/>
    <lineage>
        <taxon>Bacteria</taxon>
        <taxon>Pseudomonadati</taxon>
        <taxon>Bacteroidota</taxon>
        <taxon>Flavobacteriia</taxon>
        <taxon>Flavobacteriales</taxon>
        <taxon>Flavobacteriaceae</taxon>
        <taxon>Flavobacterium</taxon>
    </lineage>
</organism>
<evidence type="ECO:0000313" key="5">
    <source>
        <dbReference type="EMBL" id="RRJ93950.1"/>
    </source>
</evidence>
<proteinExistence type="predicted"/>
<feature type="domain" description="Secretion system C-terminal sorting" evidence="4">
    <location>
        <begin position="380"/>
        <end position="451"/>
    </location>
</feature>
<keyword evidence="6" id="KW-1185">Reference proteome</keyword>